<evidence type="ECO:0000256" key="2">
    <source>
        <dbReference type="ARBA" id="ARBA00023002"/>
    </source>
</evidence>
<evidence type="ECO:0000313" key="3">
    <source>
        <dbReference type="EMBL" id="GJM64120.1"/>
    </source>
</evidence>
<dbReference type="PANTHER" id="PTHR43639">
    <property type="entry name" value="OXIDOREDUCTASE, SHORT-CHAIN DEHYDROGENASE/REDUCTASE FAMILY (AFU_ORTHOLOGUE AFUA_5G02870)"/>
    <property type="match status" value="1"/>
</dbReference>
<keyword evidence="2" id="KW-0560">Oxidoreductase</keyword>
<dbReference type="PRINTS" id="PR00080">
    <property type="entry name" value="SDRFAMILY"/>
</dbReference>
<accession>A0AAN5ALL9</accession>
<dbReference type="SUPFAM" id="SSF51735">
    <property type="entry name" value="NAD(P)-binding Rossmann-fold domains"/>
    <property type="match status" value="1"/>
</dbReference>
<protein>
    <submittedName>
        <fullName evidence="3">Oxidoreductase</fullName>
    </submittedName>
</protein>
<gene>
    <name evidence="3" type="ORF">PEDI_46720</name>
</gene>
<dbReference type="FunFam" id="3.40.50.720:FF:000084">
    <property type="entry name" value="Short-chain dehydrogenase reductase"/>
    <property type="match status" value="1"/>
</dbReference>
<dbReference type="PANTHER" id="PTHR43639:SF1">
    <property type="entry name" value="SHORT-CHAIN DEHYDROGENASE_REDUCTASE FAMILY PROTEIN"/>
    <property type="match status" value="1"/>
</dbReference>
<evidence type="ECO:0000313" key="4">
    <source>
        <dbReference type="Proteomes" id="UP001310022"/>
    </source>
</evidence>
<organism evidence="3 4">
    <name type="scientific">Persicobacter diffluens</name>
    <dbReference type="NCBI Taxonomy" id="981"/>
    <lineage>
        <taxon>Bacteria</taxon>
        <taxon>Pseudomonadati</taxon>
        <taxon>Bacteroidota</taxon>
        <taxon>Cytophagia</taxon>
        <taxon>Cytophagales</taxon>
        <taxon>Persicobacteraceae</taxon>
        <taxon>Persicobacter</taxon>
    </lineage>
</organism>
<keyword evidence="4" id="KW-1185">Reference proteome</keyword>
<dbReference type="AlphaFoldDB" id="A0AAN5ALL9"/>
<dbReference type="CDD" id="cd05233">
    <property type="entry name" value="SDR_c"/>
    <property type="match status" value="1"/>
</dbReference>
<reference evidence="3 4" key="1">
    <citation type="submission" date="2021-12" db="EMBL/GenBank/DDBJ databases">
        <title>Genome sequencing of bacteria with rrn-lacking chromosome and rrn-plasmid.</title>
        <authorList>
            <person name="Anda M."/>
            <person name="Iwasaki W."/>
        </authorList>
    </citation>
    <scope>NUCLEOTIDE SEQUENCE [LARGE SCALE GENOMIC DNA]</scope>
    <source>
        <strain evidence="3 4">NBRC 15940</strain>
    </source>
</reference>
<dbReference type="RefSeq" id="WP_060689950.1">
    <property type="nucleotide sequence ID" value="NZ_BQKE01000004.1"/>
</dbReference>
<dbReference type="InterPro" id="IPR036291">
    <property type="entry name" value="NAD(P)-bd_dom_sf"/>
</dbReference>
<dbReference type="NCBIfam" id="NF005559">
    <property type="entry name" value="PRK07231.1"/>
    <property type="match status" value="1"/>
</dbReference>
<comment type="similarity">
    <text evidence="1">Belongs to the short-chain dehydrogenases/reductases (SDR) family.</text>
</comment>
<dbReference type="InterPro" id="IPR002347">
    <property type="entry name" value="SDR_fam"/>
</dbReference>
<name>A0AAN5ALL9_9BACT</name>
<dbReference type="GO" id="GO:0016491">
    <property type="term" value="F:oxidoreductase activity"/>
    <property type="evidence" value="ECO:0007669"/>
    <property type="project" value="UniProtKB-KW"/>
</dbReference>
<dbReference type="EMBL" id="BQKE01000004">
    <property type="protein sequence ID" value="GJM64120.1"/>
    <property type="molecule type" value="Genomic_DNA"/>
</dbReference>
<dbReference type="Pfam" id="PF13561">
    <property type="entry name" value="adh_short_C2"/>
    <property type="match status" value="1"/>
</dbReference>
<proteinExistence type="inferred from homology"/>
<evidence type="ECO:0000256" key="1">
    <source>
        <dbReference type="ARBA" id="ARBA00006484"/>
    </source>
</evidence>
<sequence>MNLTGKVAIVTGGARDIGKAISLQMAAAGAKVVVNYYAAEEGAEENAQQTLAEIKGNGGEGILVPGDLTKSDDAEIIVTKAVEAFGERIDILVNVAGGIIGRKKIEEQDENWYNLLMDLNMKSVWLMTKAVRPYLGEGGSIINFASQAGRDGAGPGASLYGTSKGAVMTFTRAMAKELGPIGVRVNALCPGMIATKFHDDHTADQVRVNVANSTPLRREGRAEEVADLVVYLASDKSSFITGNNIDINGGLAFS</sequence>
<dbReference type="Gene3D" id="3.40.50.720">
    <property type="entry name" value="NAD(P)-binding Rossmann-like Domain"/>
    <property type="match status" value="1"/>
</dbReference>
<comment type="caution">
    <text evidence="3">The sequence shown here is derived from an EMBL/GenBank/DDBJ whole genome shotgun (WGS) entry which is preliminary data.</text>
</comment>
<dbReference type="Proteomes" id="UP001310022">
    <property type="component" value="Unassembled WGS sequence"/>
</dbReference>
<dbReference type="PRINTS" id="PR00081">
    <property type="entry name" value="GDHRDH"/>
</dbReference>